<sequence>KLKVIYDINNPNIIEKMAKIGEKLPKTNKHLNLLTIGRFTWQKGYDLALDACKILKEKGIKFKWYVIGKGTLRKEIEEKVRKMKLEENFIFLGVTSNPYGYIKSSDIYVQPSKHEGFGLAIAEARILNIPVVTTEFDSVYNQMVQRKNGIVTPMNGEGVANGILELIENKQLRYEIIEYLKNEKKGNLEEYDNFLKLLNS</sequence>
<evidence type="ECO:0000313" key="2">
    <source>
        <dbReference type="EMBL" id="MBM6876156.1"/>
    </source>
</evidence>
<dbReference type="PANTHER" id="PTHR12526:SF630">
    <property type="entry name" value="GLYCOSYLTRANSFERASE"/>
    <property type="match status" value="1"/>
</dbReference>
<name>A0ABS2G3Z3_FUSMR</name>
<dbReference type="Proteomes" id="UP000728968">
    <property type="component" value="Unassembled WGS sequence"/>
</dbReference>
<feature type="non-terminal residue" evidence="2">
    <location>
        <position position="1"/>
    </location>
</feature>
<accession>A0ABS2G3Z3</accession>
<dbReference type="Gene3D" id="3.40.50.2000">
    <property type="entry name" value="Glycogen Phosphorylase B"/>
    <property type="match status" value="1"/>
</dbReference>
<dbReference type="InterPro" id="IPR001296">
    <property type="entry name" value="Glyco_trans_1"/>
</dbReference>
<feature type="domain" description="Glycosyl transferase family 1" evidence="1">
    <location>
        <begin position="22"/>
        <end position="181"/>
    </location>
</feature>
<dbReference type="SUPFAM" id="SSF53756">
    <property type="entry name" value="UDP-Glycosyltransferase/glycogen phosphorylase"/>
    <property type="match status" value="1"/>
</dbReference>
<comment type="caution">
    <text evidence="2">The sequence shown here is derived from an EMBL/GenBank/DDBJ whole genome shotgun (WGS) entry which is preliminary data.</text>
</comment>
<proteinExistence type="predicted"/>
<reference evidence="2 3" key="1">
    <citation type="journal article" date="2021" name="Sci. Rep.">
        <title>The distribution of antibiotic resistance genes in chicken gut microbiota commensals.</title>
        <authorList>
            <person name="Juricova H."/>
            <person name="Matiasovicova J."/>
            <person name="Kubasova T."/>
            <person name="Cejkova D."/>
            <person name="Rychlik I."/>
        </authorList>
    </citation>
    <scope>NUCLEOTIDE SEQUENCE [LARGE SCALE GENOMIC DNA]</scope>
    <source>
        <strain evidence="2 3">An425</strain>
    </source>
</reference>
<evidence type="ECO:0000259" key="1">
    <source>
        <dbReference type="Pfam" id="PF00534"/>
    </source>
</evidence>
<keyword evidence="3" id="KW-1185">Reference proteome</keyword>
<gene>
    <name evidence="2" type="ORF">H6A04_10965</name>
</gene>
<protein>
    <submittedName>
        <fullName evidence="2">Glycosyltransferase</fullName>
    </submittedName>
</protein>
<dbReference type="Pfam" id="PF00534">
    <property type="entry name" value="Glycos_transf_1"/>
    <property type="match status" value="1"/>
</dbReference>
<dbReference type="CDD" id="cd03811">
    <property type="entry name" value="GT4_GT28_WabH-like"/>
    <property type="match status" value="1"/>
</dbReference>
<dbReference type="RefSeq" id="WP_204716780.1">
    <property type="nucleotide sequence ID" value="NZ_JACJLT010000198.1"/>
</dbReference>
<dbReference type="EMBL" id="JACJLT010000198">
    <property type="protein sequence ID" value="MBM6876156.1"/>
    <property type="molecule type" value="Genomic_DNA"/>
</dbReference>
<evidence type="ECO:0000313" key="3">
    <source>
        <dbReference type="Proteomes" id="UP000728968"/>
    </source>
</evidence>
<organism evidence="2 3">
    <name type="scientific">Fusobacterium mortiferum</name>
    <dbReference type="NCBI Taxonomy" id="850"/>
    <lineage>
        <taxon>Bacteria</taxon>
        <taxon>Fusobacteriati</taxon>
        <taxon>Fusobacteriota</taxon>
        <taxon>Fusobacteriia</taxon>
        <taxon>Fusobacteriales</taxon>
        <taxon>Fusobacteriaceae</taxon>
        <taxon>Fusobacterium</taxon>
    </lineage>
</organism>
<dbReference type="PANTHER" id="PTHR12526">
    <property type="entry name" value="GLYCOSYLTRANSFERASE"/>
    <property type="match status" value="1"/>
</dbReference>